<dbReference type="AlphaFoldDB" id="A0A0E0BQ71"/>
<reference evidence="1" key="1">
    <citation type="submission" date="2015-04" db="UniProtKB">
        <authorList>
            <consortium name="EnsemblPlants"/>
        </authorList>
    </citation>
    <scope>IDENTIFICATION</scope>
</reference>
<keyword evidence="2" id="KW-1185">Reference proteome</keyword>
<dbReference type="EnsemblPlants" id="OGLUM12G06700.1">
    <property type="protein sequence ID" value="OGLUM12G06700.1"/>
    <property type="gene ID" value="OGLUM12G06700"/>
</dbReference>
<dbReference type="Proteomes" id="UP000026961">
    <property type="component" value="Chromosome 12"/>
</dbReference>
<protein>
    <submittedName>
        <fullName evidence="1">Uncharacterized protein</fullName>
    </submittedName>
</protein>
<organism evidence="1">
    <name type="scientific">Oryza glumipatula</name>
    <dbReference type="NCBI Taxonomy" id="40148"/>
    <lineage>
        <taxon>Eukaryota</taxon>
        <taxon>Viridiplantae</taxon>
        <taxon>Streptophyta</taxon>
        <taxon>Embryophyta</taxon>
        <taxon>Tracheophyta</taxon>
        <taxon>Spermatophyta</taxon>
        <taxon>Magnoliopsida</taxon>
        <taxon>Liliopsida</taxon>
        <taxon>Poales</taxon>
        <taxon>Poaceae</taxon>
        <taxon>BOP clade</taxon>
        <taxon>Oryzoideae</taxon>
        <taxon>Oryzeae</taxon>
        <taxon>Oryzinae</taxon>
        <taxon>Oryza</taxon>
    </lineage>
</organism>
<reference evidence="1" key="2">
    <citation type="submission" date="2018-05" db="EMBL/GenBank/DDBJ databases">
        <title>OgluRS3 (Oryza glumaepatula Reference Sequence Version 3).</title>
        <authorList>
            <person name="Zhang J."/>
            <person name="Kudrna D."/>
            <person name="Lee S."/>
            <person name="Talag J."/>
            <person name="Welchert J."/>
            <person name="Wing R.A."/>
        </authorList>
    </citation>
    <scope>NUCLEOTIDE SEQUENCE [LARGE SCALE GENOMIC DNA]</scope>
</reference>
<sequence>MCAAKAKAKLELISHQGQNGVPSLSRWLGMTKRRMRPTCSTRNALEKVSSTWRSTSWTNTSVAPAPGALARAAMPAIAPILPGDSGVHPVGASTMMRSHSSSWNTGGSPRRARRHDAAAAAARLGWDVQAGSWRRAMSSSASVTRDSSPGCPALTEAIQAASSSRNTVRPPWLSAAHMALSRPRPNTRKLHGARRCSTRSDTPISAAVCCGVTFACTIACATAAGSFPHPASAAVAVADDVERQRKIWGWWLKMTTMKMGFGDEDKRPINLVLSYNSR</sequence>
<evidence type="ECO:0000313" key="1">
    <source>
        <dbReference type="EnsemblPlants" id="OGLUM12G06700.1"/>
    </source>
</evidence>
<proteinExistence type="predicted"/>
<dbReference type="HOGENOM" id="CLU_1002489_0_0_1"/>
<evidence type="ECO:0000313" key="2">
    <source>
        <dbReference type="Proteomes" id="UP000026961"/>
    </source>
</evidence>
<accession>A0A0E0BQ71</accession>
<name>A0A0E0BQ71_9ORYZ</name>
<dbReference type="Gramene" id="OGLUM12G06700.1">
    <property type="protein sequence ID" value="OGLUM12G06700.1"/>
    <property type="gene ID" value="OGLUM12G06700"/>
</dbReference>